<dbReference type="EMBL" id="JBHUCO010000054">
    <property type="protein sequence ID" value="MFD1523021.1"/>
    <property type="molecule type" value="Genomic_DNA"/>
</dbReference>
<organism evidence="1 2">
    <name type="scientific">Pseudonocardia yunnanensis</name>
    <dbReference type="NCBI Taxonomy" id="58107"/>
    <lineage>
        <taxon>Bacteria</taxon>
        <taxon>Bacillati</taxon>
        <taxon>Actinomycetota</taxon>
        <taxon>Actinomycetes</taxon>
        <taxon>Pseudonocardiales</taxon>
        <taxon>Pseudonocardiaceae</taxon>
        <taxon>Pseudonocardia</taxon>
    </lineage>
</organism>
<gene>
    <name evidence="1" type="ORF">ACFSJD_36440</name>
</gene>
<reference evidence="2" key="1">
    <citation type="journal article" date="2019" name="Int. J. Syst. Evol. Microbiol.">
        <title>The Global Catalogue of Microorganisms (GCM) 10K type strain sequencing project: providing services to taxonomists for standard genome sequencing and annotation.</title>
        <authorList>
            <consortium name="The Broad Institute Genomics Platform"/>
            <consortium name="The Broad Institute Genome Sequencing Center for Infectious Disease"/>
            <person name="Wu L."/>
            <person name="Ma J."/>
        </authorList>
    </citation>
    <scope>NUCLEOTIDE SEQUENCE [LARGE SCALE GENOMIC DNA]</scope>
    <source>
        <strain evidence="2">CCM 7043</strain>
    </source>
</reference>
<dbReference type="RefSeq" id="WP_344728270.1">
    <property type="nucleotide sequence ID" value="NZ_BAAAUS010000050.1"/>
</dbReference>
<proteinExistence type="predicted"/>
<name>A0ABW4F5V6_9PSEU</name>
<comment type="caution">
    <text evidence="1">The sequence shown here is derived from an EMBL/GenBank/DDBJ whole genome shotgun (WGS) entry which is preliminary data.</text>
</comment>
<protein>
    <submittedName>
        <fullName evidence="1">Uncharacterized protein</fullName>
    </submittedName>
</protein>
<keyword evidence="2" id="KW-1185">Reference proteome</keyword>
<evidence type="ECO:0000313" key="2">
    <source>
        <dbReference type="Proteomes" id="UP001597114"/>
    </source>
</evidence>
<dbReference type="InterPro" id="IPR011008">
    <property type="entry name" value="Dimeric_a/b-barrel"/>
</dbReference>
<evidence type="ECO:0000313" key="1">
    <source>
        <dbReference type="EMBL" id="MFD1523021.1"/>
    </source>
</evidence>
<dbReference type="SUPFAM" id="SSF54909">
    <property type="entry name" value="Dimeric alpha+beta barrel"/>
    <property type="match status" value="1"/>
</dbReference>
<sequence length="56" mass="6150">MTSARRARGALIGGHDPEFEGGTFAVVQKYLPDLTAWNAPQPRAVRCIARSAERRP</sequence>
<dbReference type="Proteomes" id="UP001597114">
    <property type="component" value="Unassembled WGS sequence"/>
</dbReference>
<accession>A0ABW4F5V6</accession>